<dbReference type="AlphaFoldDB" id="W2NXH7"/>
<dbReference type="EMBL" id="KI691586">
    <property type="protein sequence ID" value="ETM52653.1"/>
    <property type="molecule type" value="Genomic_DNA"/>
</dbReference>
<dbReference type="Proteomes" id="UP000054532">
    <property type="component" value="Unassembled WGS sequence"/>
</dbReference>
<gene>
    <name evidence="2" type="ORF">L914_03774</name>
    <name evidence="1" type="ORF">L917_10214</name>
</gene>
<reference evidence="2" key="2">
    <citation type="submission" date="2013-11" db="EMBL/GenBank/DDBJ databases">
        <title>The Genome Sequence of Phytophthora parasitica IAC_01/95.</title>
        <authorList>
            <consortium name="The Broad Institute Genomics Platform"/>
            <person name="Russ C."/>
            <person name="Tyler B."/>
            <person name="Panabieres F."/>
            <person name="Shan W."/>
            <person name="Tripathy S."/>
            <person name="Grunwald N."/>
            <person name="Machado M."/>
            <person name="Johnson C.S."/>
            <person name="Arredondo F."/>
            <person name="Hong C."/>
            <person name="Coffey M."/>
            <person name="Young S.K."/>
            <person name="Zeng Q."/>
            <person name="Gargeya S."/>
            <person name="Fitzgerald M."/>
            <person name="Abouelleil A."/>
            <person name="Alvarado L."/>
            <person name="Chapman S.B."/>
            <person name="Gainer-Dewar J."/>
            <person name="Goldberg J."/>
            <person name="Griggs A."/>
            <person name="Gujja S."/>
            <person name="Hansen M."/>
            <person name="Howarth C."/>
            <person name="Imamovic A."/>
            <person name="Ireland A."/>
            <person name="Larimer J."/>
            <person name="McCowan C."/>
            <person name="Murphy C."/>
            <person name="Pearson M."/>
            <person name="Poon T.W."/>
            <person name="Priest M."/>
            <person name="Roberts A."/>
            <person name="Saif S."/>
            <person name="Shea T."/>
            <person name="Sykes S."/>
            <person name="Wortman J."/>
            <person name="Nusbaum C."/>
            <person name="Birren B."/>
        </authorList>
    </citation>
    <scope>NUCLEOTIDE SEQUENCE [LARGE SCALE GENOMIC DNA]</scope>
    <source>
        <strain evidence="2">IAC_01/95</strain>
    </source>
</reference>
<proteinExistence type="predicted"/>
<accession>W2NXH7</accession>
<dbReference type="EMBL" id="KI680136">
    <property type="protein sequence ID" value="ETL91219.1"/>
    <property type="molecule type" value="Genomic_DNA"/>
</dbReference>
<organism evidence="2">
    <name type="scientific">Phytophthora nicotianae</name>
    <name type="common">Potato buckeye rot agent</name>
    <name type="synonym">Phytophthora parasitica</name>
    <dbReference type="NCBI Taxonomy" id="4792"/>
    <lineage>
        <taxon>Eukaryota</taxon>
        <taxon>Sar</taxon>
        <taxon>Stramenopiles</taxon>
        <taxon>Oomycota</taxon>
        <taxon>Peronosporomycetes</taxon>
        <taxon>Peronosporales</taxon>
        <taxon>Peronosporaceae</taxon>
        <taxon>Phytophthora</taxon>
    </lineage>
</organism>
<dbReference type="Proteomes" id="UP000054423">
    <property type="component" value="Unassembled WGS sequence"/>
</dbReference>
<evidence type="ECO:0000313" key="1">
    <source>
        <dbReference type="EMBL" id="ETL91219.1"/>
    </source>
</evidence>
<reference evidence="1" key="1">
    <citation type="submission" date="2013-11" db="EMBL/GenBank/DDBJ databases">
        <title>The Genome Sequence of Phytophthora parasitica CHvinca01.</title>
        <authorList>
            <consortium name="The Broad Institute Genomics Platform"/>
            <person name="Russ C."/>
            <person name="Tyler B."/>
            <person name="Panabieres F."/>
            <person name="Shan W."/>
            <person name="Tripathy S."/>
            <person name="Grunwald N."/>
            <person name="Machado M."/>
            <person name="Johnson C.S."/>
            <person name="Arredondo F."/>
            <person name="Hong C."/>
            <person name="Coffey M."/>
            <person name="Young S.K."/>
            <person name="Zeng Q."/>
            <person name="Gargeya S."/>
            <person name="Fitzgerald M."/>
            <person name="Abouelleil A."/>
            <person name="Alvarado L."/>
            <person name="Chapman S.B."/>
            <person name="Gainer-Dewar J."/>
            <person name="Goldberg J."/>
            <person name="Griggs A."/>
            <person name="Gujja S."/>
            <person name="Hansen M."/>
            <person name="Howarth C."/>
            <person name="Imamovic A."/>
            <person name="Ireland A."/>
            <person name="Larimer J."/>
            <person name="McCowan C."/>
            <person name="Murphy C."/>
            <person name="Pearson M."/>
            <person name="Poon T.W."/>
            <person name="Priest M."/>
            <person name="Roberts A."/>
            <person name="Saif S."/>
            <person name="Shea T."/>
            <person name="Sykes S."/>
            <person name="Wortman J."/>
            <person name="Nusbaum C."/>
            <person name="Birren B."/>
        </authorList>
    </citation>
    <scope>NUCLEOTIDE SEQUENCE [LARGE SCALE GENOMIC DNA]</scope>
    <source>
        <strain evidence="1">CHvinca01</strain>
    </source>
</reference>
<evidence type="ECO:0000313" key="2">
    <source>
        <dbReference type="EMBL" id="ETM52653.1"/>
    </source>
</evidence>
<name>W2NXH7_PHYNI</name>
<protein>
    <submittedName>
        <fullName evidence="2">Uncharacterized protein</fullName>
    </submittedName>
</protein>
<sequence length="64" mass="7375">MGNVQTFYPRLNLPLPYGPERRGLRLNNLFRMANYRVANRRHLADEAGTEYSGTGVLEVKQKPK</sequence>
<dbReference type="OrthoDB" id="119398at2759"/>